<name>A0A1I3J5A6_9FLAO</name>
<dbReference type="AlphaFoldDB" id="A0A1I3J5A6"/>
<dbReference type="Proteomes" id="UP000199559">
    <property type="component" value="Unassembled WGS sequence"/>
</dbReference>
<accession>A0A1I3J5A6</accession>
<evidence type="ECO:0000313" key="1">
    <source>
        <dbReference type="EMBL" id="SFI55504.1"/>
    </source>
</evidence>
<dbReference type="STRING" id="1144750.SAMN05443431_101261"/>
<dbReference type="PROSITE" id="PS51257">
    <property type="entry name" value="PROKAR_LIPOPROTEIN"/>
    <property type="match status" value="1"/>
</dbReference>
<gene>
    <name evidence="1" type="ORF">SAMN05443431_101261</name>
</gene>
<sequence length="129" mass="15008">MNRIIILIFFFSVVSCQNGQRKENINNGIVSDTIQFPLRILPDNGWFLKLYPNSKYDYAYFSGFSSGFDTIENGTYKLVEKQIIFNSGINKSEFDSKNYYLFENNENGTDSTKCLKDKTKKYCLIIETE</sequence>
<proteinExistence type="predicted"/>
<reference evidence="2" key="1">
    <citation type="submission" date="2016-10" db="EMBL/GenBank/DDBJ databases">
        <authorList>
            <person name="Varghese N."/>
            <person name="Submissions S."/>
        </authorList>
    </citation>
    <scope>NUCLEOTIDE SEQUENCE [LARGE SCALE GENOMIC DNA]</scope>
    <source>
        <strain evidence="2">DSM 28881</strain>
    </source>
</reference>
<dbReference type="EMBL" id="FORM01000001">
    <property type="protein sequence ID" value="SFI55504.1"/>
    <property type="molecule type" value="Genomic_DNA"/>
</dbReference>
<evidence type="ECO:0000313" key="2">
    <source>
        <dbReference type="Proteomes" id="UP000199559"/>
    </source>
</evidence>
<organism evidence="1 2">
    <name type="scientific">Olleya namhaensis</name>
    <dbReference type="NCBI Taxonomy" id="1144750"/>
    <lineage>
        <taxon>Bacteria</taxon>
        <taxon>Pseudomonadati</taxon>
        <taxon>Bacteroidota</taxon>
        <taxon>Flavobacteriia</taxon>
        <taxon>Flavobacteriales</taxon>
        <taxon>Flavobacteriaceae</taxon>
    </lineage>
</organism>
<dbReference type="RefSeq" id="WP_090836781.1">
    <property type="nucleotide sequence ID" value="NZ_FORM01000001.1"/>
</dbReference>
<keyword evidence="2" id="KW-1185">Reference proteome</keyword>
<protein>
    <submittedName>
        <fullName evidence="1">Uncharacterized protein</fullName>
    </submittedName>
</protein>